<reference evidence="1" key="1">
    <citation type="submission" date="2021-08" db="EMBL/GenBank/DDBJ databases">
        <title>The first chromosome-level gecko genome reveals the dynamic sex chromosomes of Neotropical dwarf geckos (Sphaerodactylidae: Sphaerodactylus).</title>
        <authorList>
            <person name="Pinto B.J."/>
            <person name="Keating S.E."/>
            <person name="Gamble T."/>
        </authorList>
    </citation>
    <scope>NUCLEOTIDE SEQUENCE</scope>
    <source>
        <strain evidence="1">TG3544</strain>
    </source>
</reference>
<organism evidence="1 2">
    <name type="scientific">Sphaerodactylus townsendi</name>
    <dbReference type="NCBI Taxonomy" id="933632"/>
    <lineage>
        <taxon>Eukaryota</taxon>
        <taxon>Metazoa</taxon>
        <taxon>Chordata</taxon>
        <taxon>Craniata</taxon>
        <taxon>Vertebrata</taxon>
        <taxon>Euteleostomi</taxon>
        <taxon>Lepidosauria</taxon>
        <taxon>Squamata</taxon>
        <taxon>Bifurcata</taxon>
        <taxon>Gekkota</taxon>
        <taxon>Sphaerodactylidae</taxon>
        <taxon>Sphaerodactylus</taxon>
    </lineage>
</organism>
<sequence length="324" mass="34555">MCGTWSNQCLPTCACNGSGWHTRVASAVPTWTSLARQLEFPALSSLLRDAPPGSCLVPFTELARGSDSALLLGGLAPSDVAAALGRSRRDGGLIACPDRPACGGCDGAAAVGVLAAAAPPPPPAPADAQPGTQLEPPGGPGAGQSGVLWRMTIEPLERGEGLHHRRSPSLVSFPNSIFVRDGELHSSLETPGLLLLTAMAFQHTFLYVREWDRWGSVTEIDKGGEEISLTASSSHNLVMKHLPGADPELVLLNLKYEELERIPLSDMTREEINQLVLDLRFYRKESPDSPVPEEFQLAPAQPLPTLEEAKEVPVAKRKGVAEDL</sequence>
<comment type="caution">
    <text evidence="1">The sequence shown here is derived from an EMBL/GenBank/DDBJ whole genome shotgun (WGS) entry which is preliminary data.</text>
</comment>
<dbReference type="Proteomes" id="UP000827872">
    <property type="component" value="Linkage Group LG13"/>
</dbReference>
<accession>A0ACB8FYL7</accession>
<evidence type="ECO:0000313" key="1">
    <source>
        <dbReference type="EMBL" id="KAH8012115.1"/>
    </source>
</evidence>
<evidence type="ECO:0000313" key="2">
    <source>
        <dbReference type="Proteomes" id="UP000827872"/>
    </source>
</evidence>
<keyword evidence="2" id="KW-1185">Reference proteome</keyword>
<gene>
    <name evidence="1" type="ORF">K3G42_014493</name>
</gene>
<proteinExistence type="predicted"/>
<dbReference type="EMBL" id="CM037626">
    <property type="protein sequence ID" value="KAH8012115.1"/>
    <property type="molecule type" value="Genomic_DNA"/>
</dbReference>
<protein>
    <submittedName>
        <fullName evidence="1">Uncharacterized protein</fullName>
    </submittedName>
</protein>
<name>A0ACB8FYL7_9SAUR</name>